<dbReference type="EMBL" id="CP012502">
    <property type="protein sequence ID" value="AOM82042.1"/>
    <property type="molecule type" value="Genomic_DNA"/>
</dbReference>
<evidence type="ECO:0000256" key="1">
    <source>
        <dbReference type="ARBA" id="ARBA00004429"/>
    </source>
</evidence>
<evidence type="ECO:0000259" key="10">
    <source>
        <dbReference type="Pfam" id="PF04290"/>
    </source>
</evidence>
<feature type="transmembrane region" description="Helical" evidence="9">
    <location>
        <begin position="97"/>
        <end position="118"/>
    </location>
</feature>
<comment type="similarity">
    <text evidence="8">Belongs to the TRAP transporter small permease family.</text>
</comment>
<evidence type="ECO:0000256" key="9">
    <source>
        <dbReference type="SAM" id="Phobius"/>
    </source>
</evidence>
<dbReference type="GO" id="GO:0015740">
    <property type="term" value="P:C4-dicarboxylate transport"/>
    <property type="evidence" value="ECO:0007669"/>
    <property type="project" value="TreeGrafter"/>
</dbReference>
<evidence type="ECO:0000313" key="12">
    <source>
        <dbReference type="Proteomes" id="UP000094463"/>
    </source>
</evidence>
<dbReference type="InterPro" id="IPR055348">
    <property type="entry name" value="DctQ"/>
</dbReference>
<keyword evidence="2" id="KW-0813">Transport</keyword>
<feature type="transmembrane region" description="Helical" evidence="9">
    <location>
        <begin position="25"/>
        <end position="46"/>
    </location>
</feature>
<reference evidence="11 12" key="1">
    <citation type="submission" date="2015-08" db="EMBL/GenBank/DDBJ databases">
        <title>The complete genome sequence of Bacillus beveridgei MLTeJB.</title>
        <authorList>
            <person name="Hanson T.E."/>
            <person name="Mesa C."/>
            <person name="Basesman S.M."/>
            <person name="Oremland R.S."/>
        </authorList>
    </citation>
    <scope>NUCLEOTIDE SEQUENCE [LARGE SCALE GENOMIC DNA]</scope>
    <source>
        <strain evidence="11 12">MLTeJB</strain>
    </source>
</reference>
<dbReference type="OrthoDB" id="5465095at2"/>
<evidence type="ECO:0000256" key="3">
    <source>
        <dbReference type="ARBA" id="ARBA00022475"/>
    </source>
</evidence>
<gene>
    <name evidence="11" type="ORF">BBEV_0651</name>
</gene>
<feature type="transmembrane region" description="Helical" evidence="9">
    <location>
        <begin position="58"/>
        <end position="76"/>
    </location>
</feature>
<dbReference type="GO" id="GO:0022857">
    <property type="term" value="F:transmembrane transporter activity"/>
    <property type="evidence" value="ECO:0007669"/>
    <property type="project" value="TreeGrafter"/>
</dbReference>
<organism evidence="11 12">
    <name type="scientific">Salisediminibacterium beveridgei</name>
    <dbReference type="NCBI Taxonomy" id="632773"/>
    <lineage>
        <taxon>Bacteria</taxon>
        <taxon>Bacillati</taxon>
        <taxon>Bacillota</taxon>
        <taxon>Bacilli</taxon>
        <taxon>Bacillales</taxon>
        <taxon>Bacillaceae</taxon>
        <taxon>Salisediminibacterium</taxon>
    </lineage>
</organism>
<evidence type="ECO:0000256" key="7">
    <source>
        <dbReference type="ARBA" id="ARBA00023136"/>
    </source>
</evidence>
<keyword evidence="4" id="KW-0997">Cell inner membrane</keyword>
<proteinExistence type="inferred from homology"/>
<comment type="subcellular location">
    <subcellularLocation>
        <location evidence="1">Cell inner membrane</location>
        <topology evidence="1">Multi-pass membrane protein</topology>
    </subcellularLocation>
</comment>
<dbReference type="Proteomes" id="UP000094463">
    <property type="component" value="Chromosome"/>
</dbReference>
<keyword evidence="7 9" id="KW-0472">Membrane</keyword>
<sequence>MDDSQNKFIRLIKALDAGLHTLEKIILSWSILVITAMTAGNVVYRTITGQSWHFAAEISRLAIIVATFMGISYAARKGRHISMSAFFDLSPKRLKKVLAIVNPLITASILFIMSYYALLYTHSVFVSGRTTAALEFPFWVMVVALPVGMFLGGLQFIRNSWVNIKYDEVYLAQEKKDYDEQ</sequence>
<dbReference type="AlphaFoldDB" id="A0A1D7QSR1"/>
<dbReference type="GO" id="GO:0005886">
    <property type="term" value="C:plasma membrane"/>
    <property type="evidence" value="ECO:0007669"/>
    <property type="project" value="UniProtKB-SubCell"/>
</dbReference>
<keyword evidence="3" id="KW-1003">Cell membrane</keyword>
<evidence type="ECO:0000256" key="2">
    <source>
        <dbReference type="ARBA" id="ARBA00022448"/>
    </source>
</evidence>
<evidence type="ECO:0000256" key="5">
    <source>
        <dbReference type="ARBA" id="ARBA00022692"/>
    </source>
</evidence>
<evidence type="ECO:0000313" key="11">
    <source>
        <dbReference type="EMBL" id="AOM82042.1"/>
    </source>
</evidence>
<dbReference type="STRING" id="632773.BBEV_0651"/>
<evidence type="ECO:0000256" key="4">
    <source>
        <dbReference type="ARBA" id="ARBA00022519"/>
    </source>
</evidence>
<protein>
    <submittedName>
        <fullName evidence="11">TRAP-type transport system, small permease component, predicted N-acetylneuraminate transporter</fullName>
    </submittedName>
</protein>
<keyword evidence="5 9" id="KW-0812">Transmembrane</keyword>
<evidence type="ECO:0000256" key="8">
    <source>
        <dbReference type="ARBA" id="ARBA00038436"/>
    </source>
</evidence>
<keyword evidence="6 9" id="KW-1133">Transmembrane helix</keyword>
<dbReference type="PANTHER" id="PTHR35011:SF2">
    <property type="entry name" value="2,3-DIKETO-L-GULONATE TRAP TRANSPORTER SMALL PERMEASE PROTEIN YIAM"/>
    <property type="match status" value="1"/>
</dbReference>
<name>A0A1D7QSR1_9BACI</name>
<dbReference type="RefSeq" id="WP_084007195.1">
    <property type="nucleotide sequence ID" value="NZ_CP012502.1"/>
</dbReference>
<dbReference type="KEGG" id="bbev:BBEV_0651"/>
<feature type="domain" description="Tripartite ATP-independent periplasmic transporters DctQ component" evidence="10">
    <location>
        <begin position="34"/>
        <end position="162"/>
    </location>
</feature>
<keyword evidence="12" id="KW-1185">Reference proteome</keyword>
<feature type="transmembrane region" description="Helical" evidence="9">
    <location>
        <begin position="138"/>
        <end position="157"/>
    </location>
</feature>
<dbReference type="PANTHER" id="PTHR35011">
    <property type="entry name" value="2,3-DIKETO-L-GULONATE TRAP TRANSPORTER SMALL PERMEASE PROTEIN YIAM"/>
    <property type="match status" value="1"/>
</dbReference>
<evidence type="ECO:0000256" key="6">
    <source>
        <dbReference type="ARBA" id="ARBA00022989"/>
    </source>
</evidence>
<dbReference type="Pfam" id="PF04290">
    <property type="entry name" value="DctQ"/>
    <property type="match status" value="1"/>
</dbReference>
<dbReference type="InterPro" id="IPR007387">
    <property type="entry name" value="TRAP_DctQ"/>
</dbReference>
<accession>A0A1D7QSR1</accession>